<name>A0A7W3R7V5_9ACTN</name>
<evidence type="ECO:0000259" key="1">
    <source>
        <dbReference type="Pfam" id="PF03551"/>
    </source>
</evidence>
<dbReference type="PANTHER" id="PTHR33169">
    <property type="entry name" value="PADR-FAMILY TRANSCRIPTIONAL REGULATOR"/>
    <property type="match status" value="1"/>
</dbReference>
<organism evidence="2 3">
    <name type="scientific">Thermomonospora cellulosilytica</name>
    <dbReference type="NCBI Taxonomy" id="1411118"/>
    <lineage>
        <taxon>Bacteria</taxon>
        <taxon>Bacillati</taxon>
        <taxon>Actinomycetota</taxon>
        <taxon>Actinomycetes</taxon>
        <taxon>Streptosporangiales</taxon>
        <taxon>Thermomonosporaceae</taxon>
        <taxon>Thermomonospora</taxon>
    </lineage>
</organism>
<evidence type="ECO:0000313" key="3">
    <source>
        <dbReference type="Proteomes" id="UP000539313"/>
    </source>
</evidence>
<accession>A0A7W3R7V5</accession>
<dbReference type="PANTHER" id="PTHR33169:SF14">
    <property type="entry name" value="TRANSCRIPTIONAL REGULATOR RV3488"/>
    <property type="match status" value="1"/>
</dbReference>
<dbReference type="Proteomes" id="UP000539313">
    <property type="component" value="Unassembled WGS sequence"/>
</dbReference>
<comment type="caution">
    <text evidence="2">The sequence shown here is derived from an EMBL/GenBank/DDBJ whole genome shotgun (WGS) entry which is preliminary data.</text>
</comment>
<evidence type="ECO:0000313" key="2">
    <source>
        <dbReference type="EMBL" id="MBA9003598.1"/>
    </source>
</evidence>
<dbReference type="InterPro" id="IPR036388">
    <property type="entry name" value="WH-like_DNA-bd_sf"/>
</dbReference>
<protein>
    <submittedName>
        <fullName evidence="2">DNA-binding PadR family transcriptional regulator</fullName>
    </submittedName>
</protein>
<proteinExistence type="predicted"/>
<keyword evidence="3" id="KW-1185">Reference proteome</keyword>
<dbReference type="GO" id="GO:0003677">
    <property type="term" value="F:DNA binding"/>
    <property type="evidence" value="ECO:0007669"/>
    <property type="project" value="UniProtKB-KW"/>
</dbReference>
<dbReference type="InterPro" id="IPR036390">
    <property type="entry name" value="WH_DNA-bd_sf"/>
</dbReference>
<reference evidence="2 3" key="1">
    <citation type="submission" date="2020-08" db="EMBL/GenBank/DDBJ databases">
        <title>Sequencing the genomes of 1000 actinobacteria strains.</title>
        <authorList>
            <person name="Klenk H.-P."/>
        </authorList>
    </citation>
    <scope>NUCLEOTIDE SEQUENCE [LARGE SCALE GENOMIC DNA]</scope>
    <source>
        <strain evidence="2 3">DSM 45823</strain>
    </source>
</reference>
<dbReference type="Gene3D" id="1.10.10.10">
    <property type="entry name" value="Winged helix-like DNA-binding domain superfamily/Winged helix DNA-binding domain"/>
    <property type="match status" value="1"/>
</dbReference>
<dbReference type="InterPro" id="IPR052509">
    <property type="entry name" value="Metal_resp_DNA-bind_regulator"/>
</dbReference>
<feature type="domain" description="Transcription regulator PadR N-terminal" evidence="1">
    <location>
        <begin position="11"/>
        <end position="84"/>
    </location>
</feature>
<sequence length="194" mass="21453">MGRWDLVGTTVLAFLLQRPRHPYQMHRFIVDTHKDYISGLPRSLYHAVDRLARDGLIEAVGTDREGRGPERTIYRITDEGRGELVHRLRRMMERLDPDTSAMYTATSLIGVLPPAEAARYLQARAAALEGAVAAAEAALATLDLPRVLLLETEYARALHTAELAWVRGVLEDLRSGELSWPDPSAETPGGEGGD</sequence>
<dbReference type="AlphaFoldDB" id="A0A7W3R7V5"/>
<keyword evidence="2" id="KW-0238">DNA-binding</keyword>
<dbReference type="EMBL" id="JACJII010000001">
    <property type="protein sequence ID" value="MBA9003598.1"/>
    <property type="molecule type" value="Genomic_DNA"/>
</dbReference>
<gene>
    <name evidence="2" type="ORF">HNR21_002480</name>
</gene>
<dbReference type="SUPFAM" id="SSF46785">
    <property type="entry name" value="Winged helix' DNA-binding domain"/>
    <property type="match status" value="1"/>
</dbReference>
<dbReference type="Pfam" id="PF03551">
    <property type="entry name" value="PadR"/>
    <property type="match status" value="1"/>
</dbReference>
<dbReference type="InterPro" id="IPR005149">
    <property type="entry name" value="Tscrpt_reg_PadR_N"/>
</dbReference>
<dbReference type="RefSeq" id="WP_182705301.1">
    <property type="nucleotide sequence ID" value="NZ_JACJII010000001.1"/>
</dbReference>